<dbReference type="Pfam" id="PF04055">
    <property type="entry name" value="Radical_SAM"/>
    <property type="match status" value="1"/>
</dbReference>
<keyword evidence="2" id="KW-0949">S-adenosyl-L-methionine</keyword>
<dbReference type="InterPro" id="IPR023867">
    <property type="entry name" value="Sulphatase_maturase_rSAM"/>
</dbReference>
<evidence type="ECO:0000256" key="4">
    <source>
        <dbReference type="ARBA" id="ARBA00023004"/>
    </source>
</evidence>
<dbReference type="SUPFAM" id="SSF102114">
    <property type="entry name" value="Radical SAM enzymes"/>
    <property type="match status" value="1"/>
</dbReference>
<evidence type="ECO:0000256" key="2">
    <source>
        <dbReference type="ARBA" id="ARBA00022691"/>
    </source>
</evidence>
<protein>
    <submittedName>
        <fullName evidence="7">Radical SAM domain protein</fullName>
    </submittedName>
</protein>
<evidence type="ECO:0000256" key="3">
    <source>
        <dbReference type="ARBA" id="ARBA00022723"/>
    </source>
</evidence>
<dbReference type="EMBL" id="CP002032">
    <property type="protein sequence ID" value="ADH61662.1"/>
    <property type="molecule type" value="Genomic_DNA"/>
</dbReference>
<dbReference type="InterPro" id="IPR007197">
    <property type="entry name" value="rSAM"/>
</dbReference>
<accession>A0ABN3Z442</accession>
<evidence type="ECO:0000259" key="6">
    <source>
        <dbReference type="PROSITE" id="PS51918"/>
    </source>
</evidence>
<dbReference type="InterPro" id="IPR058240">
    <property type="entry name" value="rSAM_sf"/>
</dbReference>
<comment type="cofactor">
    <cofactor evidence="1">
        <name>[4Fe-4S] cluster</name>
        <dbReference type="ChEBI" id="CHEBI:49883"/>
    </cofactor>
</comment>
<sequence length="453" mass="52713">MFKEPKLSQYVLIKEDFPIKGYYLLYSTLTRSVIILETEIFERISNKDFEKCPKNIIEELFNQGILVSSSDNESNYIKYFIEKGKFSNPAFGAMILTTYDCNLKCEYCIETEIQGFRRENMTNDTTKNIINWIQRKIDEKFYHILELVFYGGEPLLNKDPIFQICDYFYNEALKKNLIFSFSIITNGTIELSDDELKTLTKNNLKFIQITIDGSKYIHDKRRPYKNGEGSFSDIIKNLKKFLEFTKVAVRINVDSANMEDIDNLLKYLKDERLNNRVYIDFSPRMKSCYPSLQCDANVLTDKAFSEFLIKKALPSAKRDGFSITRRFVDTGPCLLLSESQFVIDTVGDIYKCGGFVGKKEFSIGNVRDKKFNSKYVEFITMDRWRECIECPYVPLCGGGCAFESYVNVGDYTKKICKKQLFSRVTMEVLASSLDTEKIIDRLKQRQDLKNEIV</sequence>
<dbReference type="Proteomes" id="UP000002064">
    <property type="component" value="Chromosome"/>
</dbReference>
<evidence type="ECO:0000256" key="5">
    <source>
        <dbReference type="ARBA" id="ARBA00023014"/>
    </source>
</evidence>
<reference evidence="7 8" key="1">
    <citation type="submission" date="2010-05" db="EMBL/GenBank/DDBJ databases">
        <title>Complete sequence of Thermoanaerobacter mathranii subsp. mathranii mathranii str. A3.</title>
        <authorList>
            <consortium name="US DOE Joint Genome Institute"/>
            <person name="Lucas S."/>
            <person name="Copeland A."/>
            <person name="Lapidus A."/>
            <person name="Cheng J.-F."/>
            <person name="Bruce D."/>
            <person name="Goodwin L."/>
            <person name="Pitluck S."/>
            <person name="Held B."/>
            <person name="Detter J.C."/>
            <person name="Han C."/>
            <person name="Tapia R."/>
            <person name="Land M."/>
            <person name="Hauser L."/>
            <person name="Kyrpides N."/>
            <person name="Mikhailova N."/>
            <person name="Zhou J."/>
            <person name="Hemme C."/>
            <person name="Woyke T."/>
        </authorList>
    </citation>
    <scope>NUCLEOTIDE SEQUENCE [LARGE SCALE GENOMIC DNA]</scope>
    <source>
        <strain evidence="7 8">A3</strain>
    </source>
</reference>
<proteinExistence type="predicted"/>
<keyword evidence="5" id="KW-0411">Iron-sulfur</keyword>
<evidence type="ECO:0000313" key="7">
    <source>
        <dbReference type="EMBL" id="ADH61662.1"/>
    </source>
</evidence>
<dbReference type="SFLD" id="SFLDG01067">
    <property type="entry name" value="SPASM/twitch_domain_containing"/>
    <property type="match status" value="1"/>
</dbReference>
<dbReference type="CDD" id="cd01335">
    <property type="entry name" value="Radical_SAM"/>
    <property type="match status" value="1"/>
</dbReference>
<dbReference type="Gene3D" id="3.20.20.70">
    <property type="entry name" value="Aldolase class I"/>
    <property type="match status" value="1"/>
</dbReference>
<dbReference type="NCBIfam" id="TIGR04085">
    <property type="entry name" value="rSAM_more_4Fe4S"/>
    <property type="match status" value="1"/>
</dbReference>
<dbReference type="InterPro" id="IPR013785">
    <property type="entry name" value="Aldolase_TIM"/>
</dbReference>
<evidence type="ECO:0000256" key="1">
    <source>
        <dbReference type="ARBA" id="ARBA00001966"/>
    </source>
</evidence>
<dbReference type="SFLD" id="SFLDG01386">
    <property type="entry name" value="main_SPASM_domain-containing"/>
    <property type="match status" value="1"/>
</dbReference>
<dbReference type="InterPro" id="IPR023885">
    <property type="entry name" value="4Fe4S-binding_SPASM_dom"/>
</dbReference>
<dbReference type="SFLD" id="SFLDG01384">
    <property type="entry name" value="thioether_bond_formation_requi"/>
    <property type="match status" value="1"/>
</dbReference>
<keyword evidence="3" id="KW-0479">Metal-binding</keyword>
<dbReference type="PANTHER" id="PTHR43273:SF8">
    <property type="entry name" value="RADICAL SAM DOMAIN PROTEIN"/>
    <property type="match status" value="1"/>
</dbReference>
<gene>
    <name evidence="7" type="ordered locus">Tmath_1976</name>
</gene>
<keyword evidence="4" id="KW-0408">Iron</keyword>
<keyword evidence="8" id="KW-1185">Reference proteome</keyword>
<dbReference type="SFLD" id="SFLDS00029">
    <property type="entry name" value="Radical_SAM"/>
    <property type="match status" value="1"/>
</dbReference>
<dbReference type="RefSeq" id="WP_013150839.1">
    <property type="nucleotide sequence ID" value="NC_014209.1"/>
</dbReference>
<name>A0ABN3Z442_THEM3</name>
<dbReference type="PROSITE" id="PS51918">
    <property type="entry name" value="RADICAL_SAM"/>
    <property type="match status" value="1"/>
</dbReference>
<evidence type="ECO:0000313" key="8">
    <source>
        <dbReference type="Proteomes" id="UP000002064"/>
    </source>
</evidence>
<feature type="domain" description="Radical SAM core" evidence="6">
    <location>
        <begin position="86"/>
        <end position="310"/>
    </location>
</feature>
<organism evidence="7 8">
    <name type="scientific">Thermoanaerobacter mathranii subsp. mathranii (strain DSM 11426 / CCUG 53645 / CIP 108742 / A3)</name>
    <dbReference type="NCBI Taxonomy" id="583358"/>
    <lineage>
        <taxon>Bacteria</taxon>
        <taxon>Bacillati</taxon>
        <taxon>Bacillota</taxon>
        <taxon>Clostridia</taxon>
        <taxon>Thermoanaerobacterales</taxon>
        <taxon>Thermoanaerobacteraceae</taxon>
        <taxon>Thermoanaerobacter</taxon>
    </lineage>
</organism>
<dbReference type="PANTHER" id="PTHR43273">
    <property type="entry name" value="ANAEROBIC SULFATASE-MATURATING ENZYME HOMOLOG ASLB-RELATED"/>
    <property type="match status" value="1"/>
</dbReference>